<name>A0ABS1B7I5_9MICO</name>
<keyword evidence="4" id="KW-0645">Protease</keyword>
<accession>A0ABS1B7I5</accession>
<dbReference type="PANTHER" id="PTHR36435">
    <property type="entry name" value="SLR1288 PROTEIN"/>
    <property type="match status" value="1"/>
</dbReference>
<evidence type="ECO:0000259" key="3">
    <source>
        <dbReference type="Pfam" id="PF02517"/>
    </source>
</evidence>
<dbReference type="InterPro" id="IPR003675">
    <property type="entry name" value="Rce1/LyrA-like_dom"/>
</dbReference>
<evidence type="ECO:0000313" key="4">
    <source>
        <dbReference type="EMBL" id="MBK0330609.1"/>
    </source>
</evidence>
<evidence type="ECO:0000313" key="5">
    <source>
        <dbReference type="Proteomes" id="UP000612352"/>
    </source>
</evidence>
<keyword evidence="2" id="KW-0472">Membrane</keyword>
<keyword evidence="4" id="KW-0482">Metalloprotease</keyword>
<gene>
    <name evidence="4" type="ORF">I8D64_04255</name>
</gene>
<organism evidence="4 5">
    <name type="scientific">Brachybacterium halotolerans</name>
    <dbReference type="NCBI Taxonomy" id="2795215"/>
    <lineage>
        <taxon>Bacteria</taxon>
        <taxon>Bacillati</taxon>
        <taxon>Actinomycetota</taxon>
        <taxon>Actinomycetes</taxon>
        <taxon>Micrococcales</taxon>
        <taxon>Dermabacteraceae</taxon>
        <taxon>Brachybacterium</taxon>
    </lineage>
</organism>
<evidence type="ECO:0000256" key="1">
    <source>
        <dbReference type="SAM" id="MobiDB-lite"/>
    </source>
</evidence>
<protein>
    <submittedName>
        <fullName evidence="4">CPBP family intramembrane metalloprotease</fullName>
    </submittedName>
</protein>
<dbReference type="RefSeq" id="WP_200501202.1">
    <property type="nucleotide sequence ID" value="NZ_JAEDAJ010000001.1"/>
</dbReference>
<sequence>MTDRRTAPASTALPTASPTTRPTAPGWPEIVVGLIAYVICFGLVFLLLPLAGGGALGGVIGLFVSGVMGLIAFGAAWAVRIRSAAAFGFRRASGRQLLAGAGLGVLAAIIGSALTIVYVMLSGDMQSPQSSYQAASAGGALSLVLTLVGGSIITPIGEESLFRGVIANALLSRYGAWIGVLASAIVFALFHGINTVLPSAFMVGLFAALLFRRTGSVWPGVVLHGTNNLVSSLLPLALAGMAAGA</sequence>
<dbReference type="GO" id="GO:0008237">
    <property type="term" value="F:metallopeptidase activity"/>
    <property type="evidence" value="ECO:0007669"/>
    <property type="project" value="UniProtKB-KW"/>
</dbReference>
<feature type="domain" description="CAAX prenyl protease 2/Lysostaphin resistance protein A-like" evidence="3">
    <location>
        <begin position="142"/>
        <end position="230"/>
    </location>
</feature>
<dbReference type="EMBL" id="JAEDAJ010000001">
    <property type="protein sequence ID" value="MBK0330609.1"/>
    <property type="molecule type" value="Genomic_DNA"/>
</dbReference>
<feature type="transmembrane region" description="Helical" evidence="2">
    <location>
        <begin position="54"/>
        <end position="77"/>
    </location>
</feature>
<keyword evidence="5" id="KW-1185">Reference proteome</keyword>
<feature type="compositionally biased region" description="Low complexity" evidence="1">
    <location>
        <begin position="7"/>
        <end position="22"/>
    </location>
</feature>
<keyword evidence="2" id="KW-0812">Transmembrane</keyword>
<evidence type="ECO:0000256" key="2">
    <source>
        <dbReference type="SAM" id="Phobius"/>
    </source>
</evidence>
<dbReference type="Pfam" id="PF02517">
    <property type="entry name" value="Rce1-like"/>
    <property type="match status" value="1"/>
</dbReference>
<feature type="transmembrane region" description="Helical" evidence="2">
    <location>
        <begin position="97"/>
        <end position="120"/>
    </location>
</feature>
<comment type="caution">
    <text evidence="4">The sequence shown here is derived from an EMBL/GenBank/DDBJ whole genome shotgun (WGS) entry which is preliminary data.</text>
</comment>
<keyword evidence="4" id="KW-0378">Hydrolase</keyword>
<proteinExistence type="predicted"/>
<feature type="transmembrane region" description="Helical" evidence="2">
    <location>
        <begin position="132"/>
        <end position="153"/>
    </location>
</feature>
<feature type="transmembrane region" description="Helical" evidence="2">
    <location>
        <begin position="30"/>
        <end position="48"/>
    </location>
</feature>
<dbReference type="PANTHER" id="PTHR36435:SF1">
    <property type="entry name" value="CAAX AMINO TERMINAL PROTEASE FAMILY PROTEIN"/>
    <property type="match status" value="1"/>
</dbReference>
<keyword evidence="2" id="KW-1133">Transmembrane helix</keyword>
<feature type="region of interest" description="Disordered" evidence="1">
    <location>
        <begin position="1"/>
        <end position="22"/>
    </location>
</feature>
<dbReference type="Proteomes" id="UP000612352">
    <property type="component" value="Unassembled WGS sequence"/>
</dbReference>
<reference evidence="4 5" key="1">
    <citation type="submission" date="2020-12" db="EMBL/GenBank/DDBJ databases">
        <title>Brachybacterium sp. MASK1Z-5, whole genome shotgun sequence.</title>
        <authorList>
            <person name="Tuo L."/>
        </authorList>
    </citation>
    <scope>NUCLEOTIDE SEQUENCE [LARGE SCALE GENOMIC DNA]</scope>
    <source>
        <strain evidence="4 5">MASK1Z-5</strain>
    </source>
</reference>
<dbReference type="InterPro" id="IPR052710">
    <property type="entry name" value="CAAX_protease"/>
</dbReference>
<feature type="transmembrane region" description="Helical" evidence="2">
    <location>
        <begin position="165"/>
        <end position="189"/>
    </location>
</feature>